<dbReference type="Pfam" id="PF00431">
    <property type="entry name" value="CUB"/>
    <property type="match status" value="1"/>
</dbReference>
<proteinExistence type="predicted"/>
<dbReference type="GO" id="GO:0004222">
    <property type="term" value="F:metalloendopeptidase activity"/>
    <property type="evidence" value="ECO:0007669"/>
    <property type="project" value="UniProtKB-UniRule"/>
</dbReference>
<feature type="domain" description="CUB" evidence="11">
    <location>
        <begin position="182"/>
        <end position="297"/>
    </location>
</feature>
<keyword evidence="14" id="KW-1185">Reference proteome</keyword>
<dbReference type="Gene3D" id="3.40.390.10">
    <property type="entry name" value="Collagenase (Catalytic Domain)"/>
    <property type="match status" value="1"/>
</dbReference>
<dbReference type="InterPro" id="IPR000859">
    <property type="entry name" value="CUB_dom"/>
</dbReference>
<evidence type="ECO:0000256" key="5">
    <source>
        <dbReference type="ARBA" id="ARBA00022833"/>
    </source>
</evidence>
<dbReference type="InterPro" id="IPR035914">
    <property type="entry name" value="Sperma_CUB_dom_sf"/>
</dbReference>
<keyword evidence="1" id="KW-0245">EGF-like domain</keyword>
<evidence type="ECO:0000256" key="3">
    <source>
        <dbReference type="ARBA" id="ARBA00022723"/>
    </source>
</evidence>
<gene>
    <name evidence="13" type="ORF">HICCMSTLAB_LOCUS2636</name>
</gene>
<keyword evidence="4 9" id="KW-0378">Hydrolase</keyword>
<dbReference type="InterPro" id="IPR001506">
    <property type="entry name" value="Peptidase_M12A"/>
</dbReference>
<feature type="binding site" evidence="9">
    <location>
        <position position="2"/>
    </location>
    <ligand>
        <name>Zn(2+)</name>
        <dbReference type="ChEBI" id="CHEBI:29105"/>
        <note>catalytic</note>
    </ligand>
</feature>
<dbReference type="PRINTS" id="PR00480">
    <property type="entry name" value="ASTACIN"/>
</dbReference>
<dbReference type="PROSITE" id="PS01180">
    <property type="entry name" value="CUB"/>
    <property type="match status" value="1"/>
</dbReference>
<evidence type="ECO:0000256" key="1">
    <source>
        <dbReference type="ARBA" id="ARBA00022536"/>
    </source>
</evidence>
<dbReference type="OrthoDB" id="291007at2759"/>
<keyword evidence="6 9" id="KW-0482">Metalloprotease</keyword>
<dbReference type="EMBL" id="CAJNRD030001117">
    <property type="protein sequence ID" value="CAG5078077.1"/>
    <property type="molecule type" value="Genomic_DNA"/>
</dbReference>
<dbReference type="GO" id="GO:0006508">
    <property type="term" value="P:proteolysis"/>
    <property type="evidence" value="ECO:0007669"/>
    <property type="project" value="UniProtKB-KW"/>
</dbReference>
<evidence type="ECO:0000259" key="11">
    <source>
        <dbReference type="PROSITE" id="PS01180"/>
    </source>
</evidence>
<keyword evidence="3 9" id="KW-0479">Metal-binding</keyword>
<dbReference type="PANTHER" id="PTHR10127">
    <property type="entry name" value="DISCOIDIN, CUB, EGF, LAMININ , AND ZINC METALLOPROTEASE DOMAIN CONTAINING"/>
    <property type="match status" value="1"/>
</dbReference>
<protein>
    <recommendedName>
        <fullName evidence="10">Metalloendopeptidase</fullName>
        <ecNumber evidence="10">3.4.24.-</ecNumber>
    </recommendedName>
</protein>
<dbReference type="GO" id="GO:0008270">
    <property type="term" value="F:zinc ion binding"/>
    <property type="evidence" value="ECO:0007669"/>
    <property type="project" value="UniProtKB-UniRule"/>
</dbReference>
<feature type="active site" evidence="9">
    <location>
        <position position="3"/>
    </location>
</feature>
<dbReference type="PANTHER" id="PTHR10127:SF850">
    <property type="entry name" value="METALLOENDOPEPTIDASE"/>
    <property type="match status" value="1"/>
</dbReference>
<evidence type="ECO:0000256" key="9">
    <source>
        <dbReference type="PROSITE-ProRule" id="PRU01211"/>
    </source>
</evidence>
<dbReference type="Gene3D" id="2.60.120.290">
    <property type="entry name" value="Spermadhesin, CUB domain"/>
    <property type="match status" value="1"/>
</dbReference>
<keyword evidence="5 9" id="KW-0862">Zinc</keyword>
<dbReference type="FunFam" id="2.60.120.290:FF:000013">
    <property type="entry name" value="Membrane frizzled-related protein"/>
    <property type="match status" value="1"/>
</dbReference>
<evidence type="ECO:0000256" key="6">
    <source>
        <dbReference type="ARBA" id="ARBA00023049"/>
    </source>
</evidence>
<evidence type="ECO:0000256" key="10">
    <source>
        <dbReference type="RuleBase" id="RU361183"/>
    </source>
</evidence>
<comment type="caution">
    <text evidence="8">Lacks conserved residue(s) required for the propagation of feature annotation.</text>
</comment>
<keyword evidence="7" id="KW-1015">Disulfide bond</keyword>
<organism evidence="13 14">
    <name type="scientific">Cotesia congregata</name>
    <name type="common">Parasitoid wasp</name>
    <name type="synonym">Apanteles congregatus</name>
    <dbReference type="NCBI Taxonomy" id="51543"/>
    <lineage>
        <taxon>Eukaryota</taxon>
        <taxon>Metazoa</taxon>
        <taxon>Ecdysozoa</taxon>
        <taxon>Arthropoda</taxon>
        <taxon>Hexapoda</taxon>
        <taxon>Insecta</taxon>
        <taxon>Pterygota</taxon>
        <taxon>Neoptera</taxon>
        <taxon>Endopterygota</taxon>
        <taxon>Hymenoptera</taxon>
        <taxon>Apocrita</taxon>
        <taxon>Ichneumonoidea</taxon>
        <taxon>Braconidae</taxon>
        <taxon>Microgastrinae</taxon>
        <taxon>Cotesia</taxon>
    </lineage>
</organism>
<feature type="domain" description="Peptidase M12A" evidence="12">
    <location>
        <begin position="1"/>
        <end position="111"/>
    </location>
</feature>
<evidence type="ECO:0000313" key="13">
    <source>
        <dbReference type="EMBL" id="CAG5078077.1"/>
    </source>
</evidence>
<name>A0A8J2MA67_COTCN</name>
<dbReference type="Proteomes" id="UP000786811">
    <property type="component" value="Unassembled WGS sequence"/>
</dbReference>
<keyword evidence="2 9" id="KW-0645">Protease</keyword>
<dbReference type="CDD" id="cd00041">
    <property type="entry name" value="CUB"/>
    <property type="match status" value="1"/>
</dbReference>
<evidence type="ECO:0000256" key="7">
    <source>
        <dbReference type="ARBA" id="ARBA00023157"/>
    </source>
</evidence>
<comment type="cofactor">
    <cofactor evidence="9 10">
        <name>Zn(2+)</name>
        <dbReference type="ChEBI" id="CHEBI:29105"/>
    </cofactor>
    <text evidence="9 10">Binds 1 zinc ion per subunit.</text>
</comment>
<sequence>MHELGHIIGLHHEQKRPDRDEYVRVNMDNVKTENGTGHNFEKLSPEDAITLNQTYDFNSIMHYRTNAFARDRSKQTITPSKAEDIQIEEIGRQERLSEIDISGVNRLYNCSDCRKLLEGDHGTFNITNDLNTSSSSTKHSNLCGQGGWEEVGSRTSQLLITYHTNTFNSKYFGFNGNFRKHCGGQIDMVDGKEYYLESPGFPYEYTANKWCAWYLVVPFHKRITLKFDYFQLEASENCENNYVEIRNGDFSYSPLIGKYCNNTSPGEIWSKAYSLYVEFTSNNQIQDNGFSAYATLRKPYVVSDYDRIRSADLF</sequence>
<evidence type="ECO:0000256" key="8">
    <source>
        <dbReference type="PROSITE-ProRule" id="PRU00059"/>
    </source>
</evidence>
<dbReference type="SUPFAM" id="SSF55486">
    <property type="entry name" value="Metalloproteases ('zincins'), catalytic domain"/>
    <property type="match status" value="1"/>
</dbReference>
<dbReference type="AlphaFoldDB" id="A0A8J2MA67"/>
<reference evidence="13" key="1">
    <citation type="submission" date="2021-04" db="EMBL/GenBank/DDBJ databases">
        <authorList>
            <person name="Chebbi M.A.C M."/>
        </authorList>
    </citation>
    <scope>NUCLEOTIDE SEQUENCE</scope>
</reference>
<dbReference type="PROSITE" id="PS51864">
    <property type="entry name" value="ASTACIN"/>
    <property type="match status" value="1"/>
</dbReference>
<accession>A0A8J2MA67</accession>
<dbReference type="Pfam" id="PF01400">
    <property type="entry name" value="Astacin"/>
    <property type="match status" value="1"/>
</dbReference>
<evidence type="ECO:0000313" key="14">
    <source>
        <dbReference type="Proteomes" id="UP000786811"/>
    </source>
</evidence>
<feature type="binding site" evidence="9">
    <location>
        <position position="6"/>
    </location>
    <ligand>
        <name>Zn(2+)</name>
        <dbReference type="ChEBI" id="CHEBI:29105"/>
        <note>catalytic</note>
    </ligand>
</feature>
<dbReference type="SUPFAM" id="SSF49854">
    <property type="entry name" value="Spermadhesin, CUB domain"/>
    <property type="match status" value="1"/>
</dbReference>
<evidence type="ECO:0000256" key="4">
    <source>
        <dbReference type="ARBA" id="ARBA00022801"/>
    </source>
</evidence>
<feature type="binding site" evidence="9">
    <location>
        <position position="12"/>
    </location>
    <ligand>
        <name>Zn(2+)</name>
        <dbReference type="ChEBI" id="CHEBI:29105"/>
        <note>catalytic</note>
    </ligand>
</feature>
<dbReference type="InterPro" id="IPR024079">
    <property type="entry name" value="MetalloPept_cat_dom_sf"/>
</dbReference>
<evidence type="ECO:0000256" key="2">
    <source>
        <dbReference type="ARBA" id="ARBA00022670"/>
    </source>
</evidence>
<dbReference type="EC" id="3.4.24.-" evidence="10"/>
<comment type="caution">
    <text evidence="13">The sequence shown here is derived from an EMBL/GenBank/DDBJ whole genome shotgun (WGS) entry which is preliminary data.</text>
</comment>
<dbReference type="SMART" id="SM00042">
    <property type="entry name" value="CUB"/>
    <property type="match status" value="1"/>
</dbReference>
<evidence type="ECO:0000259" key="12">
    <source>
        <dbReference type="PROSITE" id="PS51864"/>
    </source>
</evidence>